<dbReference type="KEGG" id="cyt:cce_5066"/>
<sequence>MTDLLEKAIAQVKQLPEAEQNEVAKMILEKLKSKDKLTKLFEKIDELGEDPSQPSMEKITSMVKEVRHSLTQK</sequence>
<dbReference type="eggNOG" id="ENOG5033GBZ">
    <property type="taxonomic scope" value="Bacteria"/>
</dbReference>
<dbReference type="STRING" id="43989.cce_5066"/>
<dbReference type="RefSeq" id="WP_009546174.1">
    <property type="nucleotide sequence ID" value="NC_010547.1"/>
</dbReference>
<dbReference type="AlphaFoldDB" id="B1X2Q1"/>
<dbReference type="EMBL" id="CP000807">
    <property type="protein sequence ID" value="ACB54412.1"/>
    <property type="molecule type" value="Genomic_DNA"/>
</dbReference>
<keyword evidence="2" id="KW-1185">Reference proteome</keyword>
<protein>
    <submittedName>
        <fullName evidence="1">Uncharacterized protein</fullName>
    </submittedName>
</protein>
<name>B1X2Q1_CROS5</name>
<proteinExistence type="predicted"/>
<gene>
    <name evidence="1" type="ordered locus">cce_5066</name>
</gene>
<organism evidence="1 2">
    <name type="scientific">Crocosphaera subtropica (strain ATCC 51142 / BH68)</name>
    <name type="common">Cyanothece sp. (strain ATCC 51142)</name>
    <dbReference type="NCBI Taxonomy" id="43989"/>
    <lineage>
        <taxon>Bacteria</taxon>
        <taxon>Bacillati</taxon>
        <taxon>Cyanobacteriota</taxon>
        <taxon>Cyanophyceae</taxon>
        <taxon>Oscillatoriophycideae</taxon>
        <taxon>Chroococcales</taxon>
        <taxon>Aphanothecaceae</taxon>
        <taxon>Crocosphaera</taxon>
        <taxon>Crocosphaera subtropica</taxon>
    </lineage>
</organism>
<evidence type="ECO:0000313" key="1">
    <source>
        <dbReference type="EMBL" id="ACB54412.1"/>
    </source>
</evidence>
<evidence type="ECO:0000313" key="2">
    <source>
        <dbReference type="Proteomes" id="UP000001203"/>
    </source>
</evidence>
<reference evidence="1 2" key="1">
    <citation type="journal article" date="2008" name="Proc. Natl. Acad. Sci. U.S.A.">
        <title>The genome of Cyanothece 51142, a unicellular diazotrophic cyanobacterium important in the marine nitrogen cycle.</title>
        <authorList>
            <person name="Welsh E.A."/>
            <person name="Liberton M."/>
            <person name="Stoeckel J."/>
            <person name="Loh T."/>
            <person name="Elvitigala T."/>
            <person name="Wang C."/>
            <person name="Wollam A."/>
            <person name="Fulton R.S."/>
            <person name="Clifton S.W."/>
            <person name="Jacobs J.M."/>
            <person name="Aurora R."/>
            <person name="Ghosh B.K."/>
            <person name="Sherman L.A."/>
            <person name="Smith R.D."/>
            <person name="Wilson R.K."/>
            <person name="Pakrasi H.B."/>
        </authorList>
    </citation>
    <scope>NUCLEOTIDE SEQUENCE [LARGE SCALE GENOMIC DNA]</scope>
    <source>
        <strain evidence="2">ATCC 51142 / BH68</strain>
    </source>
</reference>
<dbReference type="HOGENOM" id="CLU_2698445_0_0_3"/>
<accession>B1X2Q1</accession>
<dbReference type="OrthoDB" id="428102at2"/>
<dbReference type="Proteomes" id="UP000001203">
    <property type="component" value="Chromosome linear"/>
</dbReference>